<dbReference type="SMART" id="SM00320">
    <property type="entry name" value="WD40"/>
    <property type="match status" value="5"/>
</dbReference>
<evidence type="ECO:0000256" key="1">
    <source>
        <dbReference type="ARBA" id="ARBA00004604"/>
    </source>
</evidence>
<dbReference type="GO" id="GO:0003723">
    <property type="term" value="F:RNA binding"/>
    <property type="evidence" value="ECO:0007669"/>
    <property type="project" value="InterPro"/>
</dbReference>
<dbReference type="InterPro" id="IPR036322">
    <property type="entry name" value="WD40_repeat_dom_sf"/>
</dbReference>
<organism evidence="9">
    <name type="scientific">Hirondellea gigas</name>
    <dbReference type="NCBI Taxonomy" id="1518452"/>
    <lineage>
        <taxon>Eukaryota</taxon>
        <taxon>Metazoa</taxon>
        <taxon>Ecdysozoa</taxon>
        <taxon>Arthropoda</taxon>
        <taxon>Crustacea</taxon>
        <taxon>Multicrustacea</taxon>
        <taxon>Malacostraca</taxon>
        <taxon>Eumalacostraca</taxon>
        <taxon>Peracarida</taxon>
        <taxon>Amphipoda</taxon>
        <taxon>Amphilochidea</taxon>
        <taxon>Lysianassida</taxon>
        <taxon>Lysianassidira</taxon>
        <taxon>Lysianassoidea</taxon>
        <taxon>Lysianassidae</taxon>
        <taxon>Hirondellea</taxon>
    </lineage>
</organism>
<keyword evidence="5" id="KW-0677">Repeat</keyword>
<sequence>MEVIDEVCFGRIRKEGGRMNYSKPLLLDNGKKVAVACGFDIRILNVSDSRHVSTLSMHKAKVIGMAMDCSSSSGDNVLSCDEGGELFVWKLLPVGVECVPLGKYPIPPTAAVEHIAYVGERGELACIVMMNKGVGPRQLLLQRGRTNKKNDKYTVLATDVLPGFNTCSFSATQSFCAVLTASHCSLACSIVPIYASHSSKATRKNRRILCGERQPTCVAVHPTDETLAVGDHFGGVEVYFNVFQQKHSGSRRLHWHSLPVCDLLFAHSGTELYSSGHEGALVQWHQAEGNKADKDILPRLGLPVTHMAISKDSSTMVVTHSDNSFSLINLFELKLESVLLGQGITLPEQDSSGGVGGKNSTASSRVVPLLAYDPRTAAVVTKAKPGYFHFYHTPTQQQLFLVDVVQENYIGAASGYRDVLHMSLDRSGCYMATVDSMFGVDNKQQQLKFWNFSRTSNRWMLSTSIVFPHSGDVGGCLLQPVVQPSSDASSSSVVMTDSDHDAPLPFCLTWSTDCEIKIWAANLINGSLVWSTLDSRVYKKGLSATAASWSPCGSVVAVAYGPVLTLWTPAPLKWKCQFSKQQHFPDDIFAVRFSPWCGGSTVVVCSSSAVMAWNITTRRILYIAPLDAVALDADVHTGLMAVATKQGEIVVFRGEEGSPLCRLDADVSSPRTLLFCPPLTPSIRHLTTRLLYYTQDMELLSVPISLCGPEVSFEEQDPENEAEELKPQQRSKLSCIVAESTATVAPADTIFAFKHADKMAYIRPDVFTKEFEDTNYQRPSLSKLLDCFATSLDEASK</sequence>
<feature type="domain" description="WD repeat-containing protein 75 second beta-propeller" evidence="8">
    <location>
        <begin position="371"/>
        <end position="662"/>
    </location>
</feature>
<dbReference type="Pfam" id="PF23869">
    <property type="entry name" value="Beta-prop_WDR75_1st"/>
    <property type="match status" value="1"/>
</dbReference>
<reference evidence="9" key="1">
    <citation type="journal article" date="2018" name="Biosci. Biotechnol. Biochem.">
        <title>Polysaccharide hydrolase of the hadal zone amphipods Hirondellea gigas.</title>
        <authorList>
            <person name="Kobayashi H."/>
            <person name="Nagahama T."/>
            <person name="Arai W."/>
            <person name="Sasagawa Y."/>
            <person name="Umeda M."/>
            <person name="Hayashi T."/>
            <person name="Nikaido I."/>
            <person name="Watanabe H."/>
            <person name="Oguri K."/>
            <person name="Kitazato H."/>
            <person name="Fujioka K."/>
            <person name="Kido Y."/>
            <person name="Takami H."/>
        </authorList>
    </citation>
    <scope>NUCLEOTIDE SEQUENCE</scope>
    <source>
        <tissue evidence="9">Whole body</tissue>
    </source>
</reference>
<dbReference type="SUPFAM" id="SSF50978">
    <property type="entry name" value="WD40 repeat-like"/>
    <property type="match status" value="2"/>
</dbReference>
<dbReference type="Gene3D" id="2.130.10.10">
    <property type="entry name" value="YVTN repeat-like/Quinoprotein amine dehydrogenase"/>
    <property type="match status" value="2"/>
</dbReference>
<evidence type="ECO:0000259" key="8">
    <source>
        <dbReference type="Pfam" id="PF23769"/>
    </source>
</evidence>
<evidence type="ECO:0000313" key="9">
    <source>
        <dbReference type="EMBL" id="LAB70670.1"/>
    </source>
</evidence>
<dbReference type="InterPro" id="IPR001680">
    <property type="entry name" value="WD40_rpt"/>
</dbReference>
<evidence type="ECO:0000256" key="3">
    <source>
        <dbReference type="ARBA" id="ARBA00022552"/>
    </source>
</evidence>
<dbReference type="GO" id="GO:0006364">
    <property type="term" value="P:rRNA processing"/>
    <property type="evidence" value="ECO:0007669"/>
    <property type="project" value="UniProtKB-KW"/>
</dbReference>
<dbReference type="AlphaFoldDB" id="A0A2P2I9S9"/>
<accession>A0A2P2I9S9</accession>
<evidence type="ECO:0000256" key="2">
    <source>
        <dbReference type="ARBA" id="ARBA00022517"/>
    </source>
</evidence>
<proteinExistence type="evidence at transcript level"/>
<keyword evidence="3" id="KW-0698">rRNA processing</keyword>
<evidence type="ECO:0000256" key="7">
    <source>
        <dbReference type="ARBA" id="ARBA00023242"/>
    </source>
</evidence>
<dbReference type="EMBL" id="IACF01005083">
    <property type="protein sequence ID" value="LAB70670.1"/>
    <property type="molecule type" value="mRNA"/>
</dbReference>
<dbReference type="InterPro" id="IPR053826">
    <property type="entry name" value="WDR75"/>
</dbReference>
<keyword evidence="7" id="KW-0539">Nucleus</keyword>
<dbReference type="GO" id="GO:0032040">
    <property type="term" value="C:small-subunit processome"/>
    <property type="evidence" value="ECO:0007669"/>
    <property type="project" value="InterPro"/>
</dbReference>
<evidence type="ECO:0000256" key="4">
    <source>
        <dbReference type="ARBA" id="ARBA00022574"/>
    </source>
</evidence>
<evidence type="ECO:0000256" key="5">
    <source>
        <dbReference type="ARBA" id="ARBA00022737"/>
    </source>
</evidence>
<evidence type="ECO:0000256" key="6">
    <source>
        <dbReference type="ARBA" id="ARBA00023163"/>
    </source>
</evidence>
<dbReference type="GO" id="GO:2000234">
    <property type="term" value="P:positive regulation of rRNA processing"/>
    <property type="evidence" value="ECO:0007669"/>
    <property type="project" value="TreeGrafter"/>
</dbReference>
<dbReference type="PANTHER" id="PTHR44215:SF1">
    <property type="entry name" value="WD REPEAT-CONTAINING PROTEIN 75"/>
    <property type="match status" value="1"/>
</dbReference>
<dbReference type="GO" id="GO:0045943">
    <property type="term" value="P:positive regulation of transcription by RNA polymerase I"/>
    <property type="evidence" value="ECO:0007669"/>
    <property type="project" value="InterPro"/>
</dbReference>
<protein>
    <submittedName>
        <fullName evidence="9">WD repeat-containing protein 75-like</fullName>
    </submittedName>
</protein>
<keyword evidence="2" id="KW-0690">Ribosome biogenesis</keyword>
<keyword evidence="6" id="KW-0804">Transcription</keyword>
<dbReference type="InterPro" id="IPR057644">
    <property type="entry name" value="Beta-prop_WDR75_2nd"/>
</dbReference>
<dbReference type="PANTHER" id="PTHR44215">
    <property type="entry name" value="WD REPEAT-CONTAINING PROTEIN 75"/>
    <property type="match status" value="1"/>
</dbReference>
<name>A0A2P2I9S9_9CRUS</name>
<dbReference type="InterPro" id="IPR015943">
    <property type="entry name" value="WD40/YVTN_repeat-like_dom_sf"/>
</dbReference>
<keyword evidence="4" id="KW-0853">WD repeat</keyword>
<dbReference type="Pfam" id="PF23769">
    <property type="entry name" value="Beta-prop_WDR75_2nd"/>
    <property type="match status" value="1"/>
</dbReference>
<comment type="subcellular location">
    <subcellularLocation>
        <location evidence="1">Nucleus</location>
        <location evidence="1">Nucleolus</location>
    </subcellularLocation>
</comment>